<evidence type="ECO:0000313" key="3">
    <source>
        <dbReference type="Proteomes" id="UP000185669"/>
    </source>
</evidence>
<evidence type="ECO:0008006" key="4">
    <source>
        <dbReference type="Google" id="ProtNLM"/>
    </source>
</evidence>
<proteinExistence type="predicted"/>
<keyword evidence="3" id="KW-1185">Reference proteome</keyword>
<organism evidence="2 3">
    <name type="scientific">Halanaerobium kushneri</name>
    <dbReference type="NCBI Taxonomy" id="56779"/>
    <lineage>
        <taxon>Bacteria</taxon>
        <taxon>Bacillati</taxon>
        <taxon>Bacillota</taxon>
        <taxon>Clostridia</taxon>
        <taxon>Halanaerobiales</taxon>
        <taxon>Halanaerobiaceae</taxon>
        <taxon>Halanaerobium</taxon>
    </lineage>
</organism>
<dbReference type="RefSeq" id="WP_076543405.1">
    <property type="nucleotide sequence ID" value="NZ_FTNC01000001.1"/>
</dbReference>
<gene>
    <name evidence="2" type="ORF">SAMN05421834_10193</name>
</gene>
<name>A0A1N6PHF1_9FIRM</name>
<protein>
    <recommendedName>
        <fullName evidence="4">ParB-like nuclease domain-containing protein</fullName>
    </recommendedName>
</protein>
<dbReference type="STRING" id="56779.SAMN05421834_10193"/>
<accession>A0A1N6PHF1</accession>
<dbReference type="EMBL" id="FTNC01000001">
    <property type="protein sequence ID" value="SIQ03785.1"/>
    <property type="molecule type" value="Genomic_DNA"/>
</dbReference>
<reference evidence="3" key="1">
    <citation type="submission" date="2017-01" db="EMBL/GenBank/DDBJ databases">
        <authorList>
            <person name="Varghese N."/>
            <person name="Submissions S."/>
        </authorList>
    </citation>
    <scope>NUCLEOTIDE SEQUENCE [LARGE SCALE GENOMIC DNA]</scope>
    <source>
        <strain evidence="3">ATCC 700103</strain>
    </source>
</reference>
<sequence length="480" mass="55937">MKYWHETIKIPNLFINTENPRFEIADSQKEAIENMIENQNQKLYRLAVDIIESGLNPSDLPIVTSLDDSKNRYRVLEGNRRITALKLLLEPNIASSKNNNLKKKFKRLNKQYDISGFEEITCVAFEEEADAIHWIEIKHSGQLDGIGTVTWDATSKRRFERRLGKSTKCLQVLEFIKESDILNEETKNNFNSIAITNLERLISDPAVREFLGIEFIDGNLHIIHPKEEVFKGLAKVIKDLVHKNIIVDDIYYKDDRANYLENFDASQIPNTEVVYENPKDAFDENKASDKTDENNNNSNNNLDSKRKDAEKKENNKEKNESKENNDEKRKPKSKRRSFFRHGLIPSNCILEIEDKRINKIYMELKKIEVEKFPNLTAVSFRVFLELSLDHYIEENNLENISIDSRLSTKVQKVAEDLKDKDLLTDQELKPVNVSVSNPDSIISINTFNAYVHNKNMQPIAKDLKINWERLENYFKGIWNN</sequence>
<feature type="compositionally biased region" description="Basic and acidic residues" evidence="1">
    <location>
        <begin position="303"/>
        <end position="329"/>
    </location>
</feature>
<evidence type="ECO:0000256" key="1">
    <source>
        <dbReference type="SAM" id="MobiDB-lite"/>
    </source>
</evidence>
<dbReference type="Proteomes" id="UP000185669">
    <property type="component" value="Unassembled WGS sequence"/>
</dbReference>
<evidence type="ECO:0000313" key="2">
    <source>
        <dbReference type="EMBL" id="SIQ03785.1"/>
    </source>
</evidence>
<dbReference type="AlphaFoldDB" id="A0A1N6PHF1"/>
<dbReference type="OrthoDB" id="9769293at2"/>
<feature type="region of interest" description="Disordered" evidence="1">
    <location>
        <begin position="282"/>
        <end position="336"/>
    </location>
</feature>
<feature type="compositionally biased region" description="Basic and acidic residues" evidence="1">
    <location>
        <begin position="282"/>
        <end position="293"/>
    </location>
</feature>